<keyword evidence="2" id="KW-0732">Signal</keyword>
<dbReference type="Proteomes" id="UP000619238">
    <property type="component" value="Unassembled WGS sequence"/>
</dbReference>
<comment type="caution">
    <text evidence="3">The sequence shown here is derived from an EMBL/GenBank/DDBJ whole genome shotgun (WGS) entry which is preliminary data.</text>
</comment>
<organism evidence="3 4">
    <name type="scientific">Kordia aestuariivivens</name>
    <dbReference type="NCBI Taxonomy" id="2759037"/>
    <lineage>
        <taxon>Bacteria</taxon>
        <taxon>Pseudomonadati</taxon>
        <taxon>Bacteroidota</taxon>
        <taxon>Flavobacteriia</taxon>
        <taxon>Flavobacteriales</taxon>
        <taxon>Flavobacteriaceae</taxon>
        <taxon>Kordia</taxon>
    </lineage>
</organism>
<dbReference type="RefSeq" id="WP_187560981.1">
    <property type="nucleotide sequence ID" value="NZ_JACGWS010000002.1"/>
</dbReference>
<gene>
    <name evidence="3" type="ORF">H2O64_04645</name>
</gene>
<proteinExistence type="predicted"/>
<evidence type="ECO:0000313" key="4">
    <source>
        <dbReference type="Proteomes" id="UP000619238"/>
    </source>
</evidence>
<evidence type="ECO:0000256" key="2">
    <source>
        <dbReference type="SAM" id="SignalP"/>
    </source>
</evidence>
<name>A0ABR7Q5W8_9FLAO</name>
<accession>A0ABR7Q5W8</accession>
<keyword evidence="4" id="KW-1185">Reference proteome</keyword>
<feature type="compositionally biased region" description="Low complexity" evidence="1">
    <location>
        <begin position="227"/>
        <end position="260"/>
    </location>
</feature>
<evidence type="ECO:0000313" key="3">
    <source>
        <dbReference type="EMBL" id="MBC8753947.1"/>
    </source>
</evidence>
<feature type="signal peptide" evidence="2">
    <location>
        <begin position="1"/>
        <end position="26"/>
    </location>
</feature>
<sequence>MKTKMKNYLKFTLVFGISFLLFNCQSDTNLDEIITSETGNNIAFKSGRLQNLEKLTSYVEELKRNLKGTSINKESSLEDTYNFVIIEDQDILIYEEQTKTTYTIPILKFQQEVGTFSNLVVKFSDTNQTEAFIINYEPNDGFLEAAENYDQTPFSGSITKESLQYDGSLDNLSENANPNCTTITIKYCNWSEGNLEGTPHLAGANCTTRFMFDVSYEVCSDFPELVDPPSSSTSDSPDSATTSTSSGTSNNSNNNPVTIPTVPIVEDTLDIDGISFDMNNWLNQNLAVKLELISILAENPEAEDSILEAINALMADDQLTLRQYRYSQGEFEAPDVPILDIRDYLNCFDLSQSAEITVYVDQPEPNTDNPWVLGGEIKAGHSFIGITQGNVTRAIGLYPAGSADPLAPNDPHQFGNDESNEFHVSITFSISGAALTQVVNNANNYDQNYDLNTNNCTDYVIQTVQLMGITLPDPQRSWTGGGGSNPGAFGQALRNMALSPGMTRNTNNGGADSENANANSGDCN</sequence>
<evidence type="ECO:0000256" key="1">
    <source>
        <dbReference type="SAM" id="MobiDB-lite"/>
    </source>
</evidence>
<feature type="chain" id="PRO_5046500847" description="DUF4105 domain-containing protein" evidence="2">
    <location>
        <begin position="27"/>
        <end position="524"/>
    </location>
</feature>
<feature type="compositionally biased region" description="Polar residues" evidence="1">
    <location>
        <begin position="502"/>
        <end position="524"/>
    </location>
</feature>
<protein>
    <recommendedName>
        <fullName evidence="5">DUF4105 domain-containing protein</fullName>
    </recommendedName>
</protein>
<evidence type="ECO:0008006" key="5">
    <source>
        <dbReference type="Google" id="ProtNLM"/>
    </source>
</evidence>
<feature type="region of interest" description="Disordered" evidence="1">
    <location>
        <begin position="499"/>
        <end position="524"/>
    </location>
</feature>
<dbReference type="EMBL" id="JACGWS010000002">
    <property type="protein sequence ID" value="MBC8753947.1"/>
    <property type="molecule type" value="Genomic_DNA"/>
</dbReference>
<feature type="region of interest" description="Disordered" evidence="1">
    <location>
        <begin position="225"/>
        <end position="260"/>
    </location>
</feature>
<reference evidence="3 4" key="1">
    <citation type="submission" date="2020-07" db="EMBL/GenBank/DDBJ databases">
        <title>Description of Kordia aestuariivivens sp. nov., isolated from a tidal flat.</title>
        <authorList>
            <person name="Park S."/>
            <person name="Yoon J.-H."/>
        </authorList>
    </citation>
    <scope>NUCLEOTIDE SEQUENCE [LARGE SCALE GENOMIC DNA]</scope>
    <source>
        <strain evidence="3 4">YSTF-M3</strain>
    </source>
</reference>